<gene>
    <name evidence="2" type="ORF">BBI00_15370</name>
</gene>
<dbReference type="AlphaFoldDB" id="A0A1B8ZHQ0"/>
<accession>A0A1B8ZHQ0</accession>
<evidence type="ECO:0000313" key="2">
    <source>
        <dbReference type="EMBL" id="OCA71123.1"/>
    </source>
</evidence>
<feature type="region of interest" description="Disordered" evidence="1">
    <location>
        <begin position="93"/>
        <end position="113"/>
    </location>
</feature>
<evidence type="ECO:0000313" key="3">
    <source>
        <dbReference type="Proteomes" id="UP000093432"/>
    </source>
</evidence>
<dbReference type="Proteomes" id="UP000093432">
    <property type="component" value="Unassembled WGS sequence"/>
</dbReference>
<comment type="caution">
    <text evidence="2">The sequence shown here is derived from an EMBL/GenBank/DDBJ whole genome shotgun (WGS) entry which is preliminary data.</text>
</comment>
<evidence type="ECO:0000256" key="1">
    <source>
        <dbReference type="SAM" id="MobiDB-lite"/>
    </source>
</evidence>
<name>A0A1B8ZHQ0_9FLAO</name>
<dbReference type="EMBL" id="MAYG01000012">
    <property type="protein sequence ID" value="OCA71123.1"/>
    <property type="molecule type" value="Genomic_DNA"/>
</dbReference>
<protein>
    <submittedName>
        <fullName evidence="2">Uncharacterized protein</fullName>
    </submittedName>
</protein>
<organism evidence="2 3">
    <name type="scientific">Chryseobacterium arthrosphaerae</name>
    <dbReference type="NCBI Taxonomy" id="651561"/>
    <lineage>
        <taxon>Bacteria</taxon>
        <taxon>Pseudomonadati</taxon>
        <taxon>Bacteroidota</taxon>
        <taxon>Flavobacteriia</taxon>
        <taxon>Flavobacteriales</taxon>
        <taxon>Weeksellaceae</taxon>
        <taxon>Chryseobacterium group</taxon>
        <taxon>Chryseobacterium</taxon>
    </lineage>
</organism>
<reference evidence="3" key="1">
    <citation type="submission" date="2016-07" db="EMBL/GenBank/DDBJ databases">
        <authorList>
            <person name="Florea S."/>
            <person name="Webb J.S."/>
            <person name="Jaromczyk J."/>
            <person name="Schardl C.L."/>
        </authorList>
    </citation>
    <scope>NUCLEOTIDE SEQUENCE [LARGE SCALE GENOMIC DNA]</scope>
    <source>
        <strain evidence="3">CC-VM-7</strain>
    </source>
</reference>
<sequence>MLDPEVGVITMREVVNNMWTDHTVQAVIKKTLHIYYIIKSEENFFAFLYFRNSRFKTNTMIQFILMLFTLTFSNNNVSTITTDSKEQETINIIRNDGPVGGNSGQTPPPLVNP</sequence>
<proteinExistence type="predicted"/>